<reference evidence="3" key="1">
    <citation type="submission" date="2022-11" db="UniProtKB">
        <authorList>
            <consortium name="WormBaseParasite"/>
        </authorList>
    </citation>
    <scope>IDENTIFICATION</scope>
</reference>
<dbReference type="AlphaFoldDB" id="A0A914Q6Y5"/>
<feature type="compositionally biased region" description="Low complexity" evidence="1">
    <location>
        <begin position="194"/>
        <end position="208"/>
    </location>
</feature>
<organism evidence="2 3">
    <name type="scientific">Panagrolaimus davidi</name>
    <dbReference type="NCBI Taxonomy" id="227884"/>
    <lineage>
        <taxon>Eukaryota</taxon>
        <taxon>Metazoa</taxon>
        <taxon>Ecdysozoa</taxon>
        <taxon>Nematoda</taxon>
        <taxon>Chromadorea</taxon>
        <taxon>Rhabditida</taxon>
        <taxon>Tylenchina</taxon>
        <taxon>Panagrolaimomorpha</taxon>
        <taxon>Panagrolaimoidea</taxon>
        <taxon>Panagrolaimidae</taxon>
        <taxon>Panagrolaimus</taxon>
    </lineage>
</organism>
<feature type="region of interest" description="Disordered" evidence="1">
    <location>
        <begin position="194"/>
        <end position="243"/>
    </location>
</feature>
<protein>
    <submittedName>
        <fullName evidence="3">Uncharacterized protein</fullName>
    </submittedName>
</protein>
<dbReference type="WBParaSite" id="PDA_v2.g27180.t1">
    <property type="protein sequence ID" value="PDA_v2.g27180.t1"/>
    <property type="gene ID" value="PDA_v2.g27180"/>
</dbReference>
<dbReference type="Proteomes" id="UP000887578">
    <property type="component" value="Unplaced"/>
</dbReference>
<evidence type="ECO:0000313" key="2">
    <source>
        <dbReference type="Proteomes" id="UP000887578"/>
    </source>
</evidence>
<feature type="compositionally biased region" description="Low complexity" evidence="1">
    <location>
        <begin position="215"/>
        <end position="243"/>
    </location>
</feature>
<accession>A0A914Q6Y5</accession>
<proteinExistence type="predicted"/>
<evidence type="ECO:0000256" key="1">
    <source>
        <dbReference type="SAM" id="MobiDB-lite"/>
    </source>
</evidence>
<sequence length="272" mass="29637">MIILSPTSLFQFSIDFMSGTPNNIFTLKSPVNQNIFAEINSTELSLWKNLQLYTPALSVILPPSTFFDMSARFGSDGIITAEIDSQKGIMASPSYSDPNFLVVSSYSDPLFSIVSSDSTSVFTADLELQSIEGDYYVVIKIDFDSTDYHLIYAGDKLTVKGTGIHIRQYSPDDNFFINYTLTLNPTQSSSTILTTTLNSSNSPSTINPTDPPNPSISTSNPNTSTTTSYSNTSITTDIPTTTTSGSSANMVSSSFLLFLFSLSTTSFIAFYF</sequence>
<keyword evidence="2" id="KW-1185">Reference proteome</keyword>
<evidence type="ECO:0000313" key="3">
    <source>
        <dbReference type="WBParaSite" id="PDA_v2.g27180.t1"/>
    </source>
</evidence>
<name>A0A914Q6Y5_9BILA</name>